<proteinExistence type="predicted"/>
<feature type="signal peptide" evidence="1">
    <location>
        <begin position="1"/>
        <end position="29"/>
    </location>
</feature>
<keyword evidence="1" id="KW-0732">Signal</keyword>
<evidence type="ECO:0000313" key="2">
    <source>
        <dbReference type="EMBL" id="QAT16986.1"/>
    </source>
</evidence>
<sequence>MVHIKPMKKFTLILLSLTLTGLVFGFARTGETTTPEEHLSQRAVPITPEQEKEIEAIKEGIRKSYDFQYIVTFTAAREGNPDMCKELNEGGETCEELAKALIVIKNEAEGNCNDVKKEYARNICNAYKTNTCQSLKEAAHRDICTAFLTDNLPLASQALDIIAGRPLDRNEYYMQMGVFFGYKYYRSKLACEKFSKGIKGKGETVCDVFFDTRRPSEIAEQYLNDFAYFYAAKNHNSPDLCEYIQDPKTKTKCLDKKVKTLYQ</sequence>
<dbReference type="EMBL" id="CP019384">
    <property type="protein sequence ID" value="QAT16986.1"/>
    <property type="molecule type" value="Genomic_DNA"/>
</dbReference>
<dbReference type="AlphaFoldDB" id="A0A410P492"/>
<evidence type="ECO:0000313" key="3">
    <source>
        <dbReference type="Proteomes" id="UP000287243"/>
    </source>
</evidence>
<protein>
    <submittedName>
        <fullName evidence="2">Uncharacterized protein</fullName>
    </submittedName>
</protein>
<dbReference type="Proteomes" id="UP000287243">
    <property type="component" value="Chromosome"/>
</dbReference>
<organism evidence="2 3">
    <name type="scientific">Velamenicoccus archaeovorus</name>
    <dbReference type="NCBI Taxonomy" id="1930593"/>
    <lineage>
        <taxon>Bacteria</taxon>
        <taxon>Pseudomonadati</taxon>
        <taxon>Candidatus Omnitrophota</taxon>
        <taxon>Candidatus Velamenicoccus</taxon>
    </lineage>
</organism>
<evidence type="ECO:0000256" key="1">
    <source>
        <dbReference type="SAM" id="SignalP"/>
    </source>
</evidence>
<name>A0A410P492_VELA1</name>
<feature type="chain" id="PRO_5019488519" evidence="1">
    <location>
        <begin position="30"/>
        <end position="263"/>
    </location>
</feature>
<dbReference type="KEGG" id="vai:BU251_04185"/>
<accession>A0A410P492</accession>
<keyword evidence="3" id="KW-1185">Reference proteome</keyword>
<gene>
    <name evidence="2" type="ORF">BU251_04185</name>
</gene>
<reference evidence="2 3" key="1">
    <citation type="submission" date="2017-01" db="EMBL/GenBank/DDBJ databases">
        <title>First insights into the biology of 'candidatus Vampirococcus archaeovorus'.</title>
        <authorList>
            <person name="Kizina J."/>
            <person name="Jordan S."/>
            <person name="Stueber K."/>
            <person name="Reinhardt R."/>
            <person name="Harder J."/>
        </authorList>
    </citation>
    <scope>NUCLEOTIDE SEQUENCE [LARGE SCALE GENOMIC DNA]</scope>
    <source>
        <strain evidence="2 3">LiM</strain>
    </source>
</reference>